<gene>
    <name evidence="1" type="ORF">GCM10022291_33580</name>
</gene>
<dbReference type="Proteomes" id="UP001501496">
    <property type="component" value="Unassembled WGS sequence"/>
</dbReference>
<protein>
    <submittedName>
        <fullName evidence="1">Uncharacterized protein</fullName>
    </submittedName>
</protein>
<keyword evidence="2" id="KW-1185">Reference proteome</keyword>
<organism evidence="1 2">
    <name type="scientific">Postechiella marina</name>
    <dbReference type="NCBI Taxonomy" id="943941"/>
    <lineage>
        <taxon>Bacteria</taxon>
        <taxon>Pseudomonadati</taxon>
        <taxon>Bacteroidota</taxon>
        <taxon>Flavobacteriia</taxon>
        <taxon>Flavobacteriales</taxon>
        <taxon>Flavobacteriaceae</taxon>
        <taxon>Postechiella</taxon>
    </lineage>
</organism>
<reference evidence="2" key="1">
    <citation type="journal article" date="2019" name="Int. J. Syst. Evol. Microbiol.">
        <title>The Global Catalogue of Microorganisms (GCM) 10K type strain sequencing project: providing services to taxonomists for standard genome sequencing and annotation.</title>
        <authorList>
            <consortium name="The Broad Institute Genomics Platform"/>
            <consortium name="The Broad Institute Genome Sequencing Center for Infectious Disease"/>
            <person name="Wu L."/>
            <person name="Ma J."/>
        </authorList>
    </citation>
    <scope>NUCLEOTIDE SEQUENCE [LARGE SCALE GENOMIC DNA]</scope>
    <source>
        <strain evidence="2">JCM 17630</strain>
    </source>
</reference>
<comment type="caution">
    <text evidence="1">The sequence shown here is derived from an EMBL/GenBank/DDBJ whole genome shotgun (WGS) entry which is preliminary data.</text>
</comment>
<dbReference type="EMBL" id="BAABCA010000008">
    <property type="protein sequence ID" value="GAA4239406.1"/>
    <property type="molecule type" value="Genomic_DNA"/>
</dbReference>
<evidence type="ECO:0000313" key="2">
    <source>
        <dbReference type="Proteomes" id="UP001501496"/>
    </source>
</evidence>
<accession>A0ABP8CHL5</accession>
<name>A0ABP8CHL5_9FLAO</name>
<proteinExistence type="predicted"/>
<evidence type="ECO:0000313" key="1">
    <source>
        <dbReference type="EMBL" id="GAA4239406.1"/>
    </source>
</evidence>
<sequence>MSYKKYFLIVITLFVSIKTYSQQKSGYYLNWNSDHTNRIVKPTIKLNDDEAKLINCYKVTFDKDKRLKTVEYFVSGKKSSSSNFGAHILERKYYTNHYEEIFKNEKQERVTNKNGVWFHKYQLNEAGFWIKKENYDNNGKLLNQYGVAVYKVNRDYQNRRLTEIRYNLNTDTIPDPNGFKVTHFTYNKDGFISSRQNRNLDGELENGKYGYAKVIFHMDQNGQFYGEEFIDRLGNLVNSSSLGYAKIDMRDFNKYGKNKRFYFTDESGYPSKEKAMGVITYHDNMSRNEIIYFDRYGNQTKDINERARSKYIYDKNGEFIKRVNYNFEGRPIK</sequence>
<dbReference type="RefSeq" id="WP_344789525.1">
    <property type="nucleotide sequence ID" value="NZ_BAABCA010000008.1"/>
</dbReference>